<evidence type="ECO:0000256" key="3">
    <source>
        <dbReference type="ARBA" id="ARBA00023014"/>
    </source>
</evidence>
<dbReference type="Gene3D" id="3.30.70.20">
    <property type="match status" value="1"/>
</dbReference>
<name>A0A212PYR1_RHOAC</name>
<gene>
    <name evidence="5" type="ORF">SAMN06265338_101206</name>
</gene>
<dbReference type="SUPFAM" id="SSF54862">
    <property type="entry name" value="4Fe-4S ferredoxins"/>
    <property type="match status" value="1"/>
</dbReference>
<dbReference type="GO" id="GO:0051536">
    <property type="term" value="F:iron-sulfur cluster binding"/>
    <property type="evidence" value="ECO:0007669"/>
    <property type="project" value="UniProtKB-KW"/>
</dbReference>
<dbReference type="Pfam" id="PF25160">
    <property type="entry name" value="LdpA_Fe-S-bd"/>
    <property type="match status" value="1"/>
</dbReference>
<evidence type="ECO:0000259" key="4">
    <source>
        <dbReference type="PROSITE" id="PS51379"/>
    </source>
</evidence>
<dbReference type="Proteomes" id="UP000198418">
    <property type="component" value="Unassembled WGS sequence"/>
</dbReference>
<keyword evidence="1" id="KW-0479">Metal-binding</keyword>
<evidence type="ECO:0000313" key="5">
    <source>
        <dbReference type="EMBL" id="SNB52206.1"/>
    </source>
</evidence>
<keyword evidence="6" id="KW-1185">Reference proteome</keyword>
<keyword evidence="2" id="KW-0408">Iron</keyword>
<evidence type="ECO:0000313" key="6">
    <source>
        <dbReference type="Proteomes" id="UP000198418"/>
    </source>
</evidence>
<sequence>MADISSCAERVSAASPCAGCPADCLEACFNDAISADAEGGVRILADNCAGCGACVPVCEPGLIHLHEGIARIVQPKPVSPVRA</sequence>
<dbReference type="EMBL" id="FYDG01000001">
    <property type="protein sequence ID" value="SNB52206.1"/>
    <property type="molecule type" value="Genomic_DNA"/>
</dbReference>
<dbReference type="AlphaFoldDB" id="A0A212PYR1"/>
<dbReference type="GO" id="GO:0046872">
    <property type="term" value="F:metal ion binding"/>
    <property type="evidence" value="ECO:0007669"/>
    <property type="project" value="UniProtKB-KW"/>
</dbReference>
<dbReference type="RefSeq" id="WP_088518704.1">
    <property type="nucleotide sequence ID" value="NZ_FYDG01000001.1"/>
</dbReference>
<protein>
    <recommendedName>
        <fullName evidence="4">4Fe-4S ferredoxin-type domain-containing protein</fullName>
    </recommendedName>
</protein>
<reference evidence="6" key="1">
    <citation type="submission" date="2017-06" db="EMBL/GenBank/DDBJ databases">
        <authorList>
            <person name="Varghese N."/>
            <person name="Submissions S."/>
        </authorList>
    </citation>
    <scope>NUCLEOTIDE SEQUENCE [LARGE SCALE GENOMIC DNA]</scope>
    <source>
        <strain evidence="6">DSM 137</strain>
    </source>
</reference>
<keyword evidence="3" id="KW-0411">Iron-sulfur</keyword>
<dbReference type="InterPro" id="IPR017896">
    <property type="entry name" value="4Fe4S_Fe-S-bd"/>
</dbReference>
<dbReference type="PROSITE" id="PS51379">
    <property type="entry name" value="4FE4S_FER_2"/>
    <property type="match status" value="1"/>
</dbReference>
<evidence type="ECO:0000256" key="2">
    <source>
        <dbReference type="ARBA" id="ARBA00023004"/>
    </source>
</evidence>
<organism evidence="5 6">
    <name type="scientific">Rhodoblastus acidophilus</name>
    <name type="common">Rhodopseudomonas acidophila</name>
    <dbReference type="NCBI Taxonomy" id="1074"/>
    <lineage>
        <taxon>Bacteria</taxon>
        <taxon>Pseudomonadati</taxon>
        <taxon>Pseudomonadota</taxon>
        <taxon>Alphaproteobacteria</taxon>
        <taxon>Hyphomicrobiales</taxon>
        <taxon>Rhodoblastaceae</taxon>
        <taxon>Rhodoblastus</taxon>
    </lineage>
</organism>
<feature type="domain" description="4Fe-4S ferredoxin-type" evidence="4">
    <location>
        <begin position="39"/>
        <end position="68"/>
    </location>
</feature>
<proteinExistence type="predicted"/>
<dbReference type="PROSITE" id="PS00198">
    <property type="entry name" value="4FE4S_FER_1"/>
    <property type="match status" value="1"/>
</dbReference>
<accession>A0A212PYR1</accession>
<evidence type="ECO:0000256" key="1">
    <source>
        <dbReference type="ARBA" id="ARBA00022723"/>
    </source>
</evidence>
<dbReference type="InterPro" id="IPR057431">
    <property type="entry name" value="LdpA_Fe-S-bd"/>
</dbReference>
<dbReference type="InterPro" id="IPR017900">
    <property type="entry name" value="4Fe4S_Fe_S_CS"/>
</dbReference>